<dbReference type="AlphaFoldDB" id="A0A0C2T1L8"/>
<feature type="transmembrane region" description="Helical" evidence="2">
    <location>
        <begin position="317"/>
        <end position="339"/>
    </location>
</feature>
<feature type="region of interest" description="Disordered" evidence="1">
    <location>
        <begin position="223"/>
        <end position="254"/>
    </location>
</feature>
<accession>A0A0C2T1L8</accession>
<keyword evidence="2" id="KW-1133">Transmembrane helix</keyword>
<dbReference type="STRING" id="946122.A0A0C2T1L8"/>
<dbReference type="OrthoDB" id="9451547at2759"/>
<evidence type="ECO:0000313" key="4">
    <source>
        <dbReference type="Proteomes" id="UP000054549"/>
    </source>
</evidence>
<evidence type="ECO:0000256" key="2">
    <source>
        <dbReference type="SAM" id="Phobius"/>
    </source>
</evidence>
<keyword evidence="4" id="KW-1185">Reference proteome</keyword>
<gene>
    <name evidence="3" type="ORF">M378DRAFT_83882</name>
</gene>
<dbReference type="EMBL" id="KN818300">
    <property type="protein sequence ID" value="KIL60349.1"/>
    <property type="molecule type" value="Genomic_DNA"/>
</dbReference>
<keyword evidence="2" id="KW-0812">Transmembrane</keyword>
<feature type="transmembrane region" description="Helical" evidence="2">
    <location>
        <begin position="351"/>
        <end position="378"/>
    </location>
</feature>
<dbReference type="PANTHER" id="PTHR35043:SF7">
    <property type="entry name" value="TRANSCRIPTION FACTOR DOMAIN-CONTAINING PROTEIN"/>
    <property type="match status" value="1"/>
</dbReference>
<keyword evidence="2" id="KW-0472">Membrane</keyword>
<feature type="transmembrane region" description="Helical" evidence="2">
    <location>
        <begin position="21"/>
        <end position="40"/>
    </location>
</feature>
<dbReference type="HOGENOM" id="CLU_022883_6_1_1"/>
<protein>
    <submittedName>
        <fullName evidence="3">Uncharacterized protein</fullName>
    </submittedName>
</protein>
<feature type="compositionally biased region" description="Basic and acidic residues" evidence="1">
    <location>
        <begin position="223"/>
        <end position="243"/>
    </location>
</feature>
<dbReference type="PANTHER" id="PTHR35043">
    <property type="entry name" value="TRANSCRIPTION FACTOR DOMAIN-CONTAINING PROTEIN"/>
    <property type="match status" value="1"/>
</dbReference>
<evidence type="ECO:0000256" key="1">
    <source>
        <dbReference type="SAM" id="MobiDB-lite"/>
    </source>
</evidence>
<dbReference type="Proteomes" id="UP000054549">
    <property type="component" value="Unassembled WGS sequence"/>
</dbReference>
<feature type="transmembrane region" description="Helical" evidence="2">
    <location>
        <begin position="283"/>
        <end position="305"/>
    </location>
</feature>
<evidence type="ECO:0000313" key="3">
    <source>
        <dbReference type="EMBL" id="KIL60349.1"/>
    </source>
</evidence>
<reference evidence="3 4" key="1">
    <citation type="submission" date="2014-04" db="EMBL/GenBank/DDBJ databases">
        <title>Evolutionary Origins and Diversification of the Mycorrhizal Mutualists.</title>
        <authorList>
            <consortium name="DOE Joint Genome Institute"/>
            <consortium name="Mycorrhizal Genomics Consortium"/>
            <person name="Kohler A."/>
            <person name="Kuo A."/>
            <person name="Nagy L.G."/>
            <person name="Floudas D."/>
            <person name="Copeland A."/>
            <person name="Barry K.W."/>
            <person name="Cichocki N."/>
            <person name="Veneault-Fourrey C."/>
            <person name="LaButti K."/>
            <person name="Lindquist E.A."/>
            <person name="Lipzen A."/>
            <person name="Lundell T."/>
            <person name="Morin E."/>
            <person name="Murat C."/>
            <person name="Riley R."/>
            <person name="Ohm R."/>
            <person name="Sun H."/>
            <person name="Tunlid A."/>
            <person name="Henrissat B."/>
            <person name="Grigoriev I.V."/>
            <person name="Hibbett D.S."/>
            <person name="Martin F."/>
        </authorList>
    </citation>
    <scope>NUCLEOTIDE SEQUENCE [LARGE SCALE GENOMIC DNA]</scope>
    <source>
        <strain evidence="3 4">Koide BX008</strain>
    </source>
</reference>
<proteinExistence type="predicted"/>
<sequence>MDIPQSFVDATCNDLYHCRTIASIFFTCALTMFLCTWVAFRPDVAKNPREAWWKRLLGRVGSIILAILAPERLLIRAFGQWVFSCGKLKELLEKYPTCSWTETHAMFAHMGGFQLVSRDYSKKTPLYGDQFFNEAINGEIELPDISEDEIRDRGKGDGVAKTLTLIQTLWFVVQAANRVNQGFDVTELELVTLGHVVLNLLIYWSWWAKPMNVRYPINVYPKESEAGSPEREEQRDRDASRELEDVESGPLPMPPQSSLPFRMKLGILLGGEGLPSWRKPLRMIVPVALFLFFVGIFGAIHCLAWNSPFPTDAERSVWRVCALIVTIAPVFIIVIAGIIDAVNGRGFLEGFSVFLGLVFILLYCSARICLLILALIALRDLPYTAYEIPSWLIYVPHVN</sequence>
<dbReference type="InParanoid" id="A0A0C2T1L8"/>
<name>A0A0C2T1L8_AMAMK</name>
<organism evidence="3 4">
    <name type="scientific">Amanita muscaria (strain Koide BX008)</name>
    <dbReference type="NCBI Taxonomy" id="946122"/>
    <lineage>
        <taxon>Eukaryota</taxon>
        <taxon>Fungi</taxon>
        <taxon>Dikarya</taxon>
        <taxon>Basidiomycota</taxon>
        <taxon>Agaricomycotina</taxon>
        <taxon>Agaricomycetes</taxon>
        <taxon>Agaricomycetidae</taxon>
        <taxon>Agaricales</taxon>
        <taxon>Pluteineae</taxon>
        <taxon>Amanitaceae</taxon>
        <taxon>Amanita</taxon>
    </lineage>
</organism>